<accession>A0A1M4MWN1</accession>
<evidence type="ECO:0000256" key="3">
    <source>
        <dbReference type="ARBA" id="ARBA00023163"/>
    </source>
</evidence>
<evidence type="ECO:0000256" key="2">
    <source>
        <dbReference type="ARBA" id="ARBA00023125"/>
    </source>
</evidence>
<feature type="domain" description="HTH luxR-type" evidence="4">
    <location>
        <begin position="164"/>
        <end position="229"/>
    </location>
</feature>
<dbReference type="PANTHER" id="PTHR44688">
    <property type="entry name" value="DNA-BINDING TRANSCRIPTIONAL ACTIVATOR DEVR_DOSR"/>
    <property type="match status" value="1"/>
</dbReference>
<keyword evidence="2" id="KW-0238">DNA-binding</keyword>
<dbReference type="InterPro" id="IPR000792">
    <property type="entry name" value="Tscrpt_reg_LuxR_C"/>
</dbReference>
<dbReference type="EMBL" id="FMJB01000040">
    <property type="protein sequence ID" value="SCM66942.1"/>
    <property type="molecule type" value="Genomic_DNA"/>
</dbReference>
<keyword evidence="6" id="KW-1185">Reference proteome</keyword>
<proteinExistence type="predicted"/>
<evidence type="ECO:0000313" key="6">
    <source>
        <dbReference type="Proteomes" id="UP000184085"/>
    </source>
</evidence>
<dbReference type="GO" id="GO:0003677">
    <property type="term" value="F:DNA binding"/>
    <property type="evidence" value="ECO:0007669"/>
    <property type="project" value="UniProtKB-KW"/>
</dbReference>
<dbReference type="PANTHER" id="PTHR44688:SF16">
    <property type="entry name" value="DNA-BINDING TRANSCRIPTIONAL ACTIVATOR DEVR_DOSR"/>
    <property type="match status" value="1"/>
</dbReference>
<dbReference type="SMART" id="SM00421">
    <property type="entry name" value="HTH_LUXR"/>
    <property type="match status" value="1"/>
</dbReference>
<dbReference type="CDD" id="cd06170">
    <property type="entry name" value="LuxR_C_like"/>
    <property type="match status" value="1"/>
</dbReference>
<name>A0A1M4MWN1_9RHOB</name>
<evidence type="ECO:0000259" key="4">
    <source>
        <dbReference type="PROSITE" id="PS50043"/>
    </source>
</evidence>
<dbReference type="SUPFAM" id="SSF46894">
    <property type="entry name" value="C-terminal effector domain of the bipartite response regulators"/>
    <property type="match status" value="1"/>
</dbReference>
<dbReference type="AlphaFoldDB" id="A0A1M4MWN1"/>
<keyword evidence="3" id="KW-0804">Transcription</keyword>
<protein>
    <submittedName>
        <fullName evidence="5">LuxR family transcriptional regulator</fullName>
    </submittedName>
</protein>
<dbReference type="PROSITE" id="PS50043">
    <property type="entry name" value="HTH_LUXR_2"/>
    <property type="match status" value="1"/>
</dbReference>
<dbReference type="RefSeq" id="WP_177218632.1">
    <property type="nucleotide sequence ID" value="NZ_FMJB01000040.1"/>
</dbReference>
<dbReference type="PRINTS" id="PR00038">
    <property type="entry name" value="HTHLUXR"/>
</dbReference>
<dbReference type="Gene3D" id="1.10.10.10">
    <property type="entry name" value="Winged helix-like DNA-binding domain superfamily/Winged helix DNA-binding domain"/>
    <property type="match status" value="1"/>
</dbReference>
<dbReference type="GO" id="GO:0006355">
    <property type="term" value="P:regulation of DNA-templated transcription"/>
    <property type="evidence" value="ECO:0007669"/>
    <property type="project" value="InterPro"/>
</dbReference>
<dbReference type="Proteomes" id="UP000184085">
    <property type="component" value="Unassembled WGS sequence"/>
</dbReference>
<sequence>MKAEDINLTGCTVQEAVRRIASAYQVDFVTLHLFRSGEDAQNKPYVRTNYPDAWVSHYLLNDYVRIDPVLHMAEQIQGPFCWSTITPHEGQAEMMVQAVKHGLGQTGFSVRHVDAIGRRTVLSFNAHDARGETTWEAHLPAMRDDLIALAQAMHTVALAEIYVDGETFPQLTPREVECLRWTAEGKAHTDIAIILGLSGHTVRGYLKDARVKLDCVTLAQAVSKAISLGLI</sequence>
<organism evidence="5 6">
    <name type="scientific">Donghicola eburneus</name>
    <dbReference type="NCBI Taxonomy" id="393278"/>
    <lineage>
        <taxon>Bacteria</taxon>
        <taxon>Pseudomonadati</taxon>
        <taxon>Pseudomonadota</taxon>
        <taxon>Alphaproteobacteria</taxon>
        <taxon>Rhodobacterales</taxon>
        <taxon>Roseobacteraceae</taxon>
        <taxon>Donghicola</taxon>
    </lineage>
</organism>
<dbReference type="InterPro" id="IPR016032">
    <property type="entry name" value="Sig_transdc_resp-reg_C-effctor"/>
</dbReference>
<evidence type="ECO:0000313" key="5">
    <source>
        <dbReference type="EMBL" id="SCM66942.1"/>
    </source>
</evidence>
<reference evidence="6" key="1">
    <citation type="submission" date="2016-09" db="EMBL/GenBank/DDBJ databases">
        <authorList>
            <person name="Wibberg D."/>
        </authorList>
    </citation>
    <scope>NUCLEOTIDE SEQUENCE [LARGE SCALE GENOMIC DNA]</scope>
</reference>
<dbReference type="SUPFAM" id="SSF75516">
    <property type="entry name" value="Pheromone-binding domain of LuxR-like quorum-sensing transcription factors"/>
    <property type="match status" value="1"/>
</dbReference>
<dbReference type="InterPro" id="IPR036388">
    <property type="entry name" value="WH-like_DNA-bd_sf"/>
</dbReference>
<dbReference type="Pfam" id="PF00196">
    <property type="entry name" value="GerE"/>
    <property type="match status" value="1"/>
</dbReference>
<dbReference type="Gene3D" id="3.30.450.80">
    <property type="entry name" value="Transcription factor LuxR-like, autoinducer-binding domain"/>
    <property type="match status" value="1"/>
</dbReference>
<dbReference type="InterPro" id="IPR036693">
    <property type="entry name" value="TF_LuxR_autoind-bd_dom_sf"/>
</dbReference>
<dbReference type="Pfam" id="PF03472">
    <property type="entry name" value="Autoind_bind"/>
    <property type="match status" value="1"/>
</dbReference>
<gene>
    <name evidence="5" type="ORF">KARMA_1127</name>
</gene>
<evidence type="ECO:0000256" key="1">
    <source>
        <dbReference type="ARBA" id="ARBA00023015"/>
    </source>
</evidence>
<dbReference type="InterPro" id="IPR005143">
    <property type="entry name" value="TF_LuxR_autoind-bd_dom"/>
</dbReference>
<keyword evidence="1" id="KW-0805">Transcription regulation</keyword>